<evidence type="ECO:0000313" key="5">
    <source>
        <dbReference type="EMBL" id="PAV15307.1"/>
    </source>
</evidence>
<dbReference type="Pfam" id="PF00106">
    <property type="entry name" value="adh_short"/>
    <property type="match status" value="1"/>
</dbReference>
<keyword evidence="6" id="KW-1185">Reference proteome</keyword>
<dbReference type="OrthoDB" id="1274115at2759"/>
<feature type="region of interest" description="Disordered" evidence="4">
    <location>
        <begin position="205"/>
        <end position="242"/>
    </location>
</feature>
<comment type="similarity">
    <text evidence="1 3">Belongs to the short-chain dehydrogenases/reductases (SDR) family.</text>
</comment>
<dbReference type="InterPro" id="IPR051911">
    <property type="entry name" value="SDR_oxidoreductase"/>
</dbReference>
<keyword evidence="2" id="KW-0560">Oxidoreductase</keyword>
<comment type="caution">
    <text evidence="5">The sequence shown here is derived from an EMBL/GenBank/DDBJ whole genome shotgun (WGS) entry which is preliminary data.</text>
</comment>
<dbReference type="GO" id="GO:0016491">
    <property type="term" value="F:oxidoreductase activity"/>
    <property type="evidence" value="ECO:0007669"/>
    <property type="project" value="UniProtKB-KW"/>
</dbReference>
<protein>
    <submittedName>
        <fullName evidence="5">Short-chain oxidoreductase</fullName>
    </submittedName>
</protein>
<dbReference type="EMBL" id="NBII01000010">
    <property type="protein sequence ID" value="PAV15307.1"/>
    <property type="molecule type" value="Genomic_DNA"/>
</dbReference>
<dbReference type="InterPro" id="IPR036291">
    <property type="entry name" value="NAD(P)-bd_dom_sf"/>
</dbReference>
<evidence type="ECO:0000256" key="4">
    <source>
        <dbReference type="SAM" id="MobiDB-lite"/>
    </source>
</evidence>
<evidence type="ECO:0000256" key="1">
    <source>
        <dbReference type="ARBA" id="ARBA00006484"/>
    </source>
</evidence>
<evidence type="ECO:0000313" key="6">
    <source>
        <dbReference type="Proteomes" id="UP000217199"/>
    </source>
</evidence>
<dbReference type="AlphaFoldDB" id="A0A286U6W4"/>
<evidence type="ECO:0000256" key="3">
    <source>
        <dbReference type="RuleBase" id="RU000363"/>
    </source>
</evidence>
<dbReference type="PANTHER" id="PTHR43976:SF16">
    <property type="entry name" value="SHORT-CHAIN DEHYDROGENASE_REDUCTASE FAMILY PROTEIN"/>
    <property type="match status" value="1"/>
</dbReference>
<dbReference type="Gene3D" id="3.40.50.720">
    <property type="entry name" value="NAD(P)-binding Rossmann-like Domain"/>
    <property type="match status" value="1"/>
</dbReference>
<sequence length="343" mass="37701">MTKVWVITGTSSGLGRSLVQTVLERGYNVVATARNVESLKEFSTDPKYEARFHALRLDVTSPFAELRVAAADAVRKWGRIDILVNNAGLGMPCISEEAGVEGYQKQFNTNFFGPLNVTNAFLPYMRAQRSGIIVFIGSRSSWRTNIAMIGPYSASKAALTATAETLAAEVAHLGIKVLNVLPGALQTSNWINVIYQQTSPDALLPPLYTPENTVPDDSTNENKQKEEKPSNQNAVKSEIETESEGHIADYAALRARQLEWMTKVLNEGDADKSAKAVIDVVTSEGSSLITKDGKTRGWPELDMLVLGRDAEANIRDKCNAVLRNLDEWQDVTRGILRDDLKES</sequence>
<dbReference type="PRINTS" id="PR00080">
    <property type="entry name" value="SDRFAMILY"/>
</dbReference>
<gene>
    <name evidence="5" type="ORF">PNOK_0906900</name>
</gene>
<evidence type="ECO:0000256" key="2">
    <source>
        <dbReference type="ARBA" id="ARBA00023002"/>
    </source>
</evidence>
<name>A0A286U6W4_9AGAM</name>
<dbReference type="InterPro" id="IPR002347">
    <property type="entry name" value="SDR_fam"/>
</dbReference>
<dbReference type="CDD" id="cd05374">
    <property type="entry name" value="17beta-HSD-like_SDR_c"/>
    <property type="match status" value="1"/>
</dbReference>
<organism evidence="5 6">
    <name type="scientific">Pyrrhoderma noxium</name>
    <dbReference type="NCBI Taxonomy" id="2282107"/>
    <lineage>
        <taxon>Eukaryota</taxon>
        <taxon>Fungi</taxon>
        <taxon>Dikarya</taxon>
        <taxon>Basidiomycota</taxon>
        <taxon>Agaricomycotina</taxon>
        <taxon>Agaricomycetes</taxon>
        <taxon>Hymenochaetales</taxon>
        <taxon>Hymenochaetaceae</taxon>
        <taxon>Pyrrhoderma</taxon>
    </lineage>
</organism>
<reference evidence="5 6" key="1">
    <citation type="journal article" date="2017" name="Mol. Ecol.">
        <title>Comparative and population genomic landscape of Phellinus noxius: A hypervariable fungus causing root rot in trees.</title>
        <authorList>
            <person name="Chung C.L."/>
            <person name="Lee T.J."/>
            <person name="Akiba M."/>
            <person name="Lee H.H."/>
            <person name="Kuo T.H."/>
            <person name="Liu D."/>
            <person name="Ke H.M."/>
            <person name="Yokoi T."/>
            <person name="Roa M.B."/>
            <person name="Lu M.J."/>
            <person name="Chang Y.Y."/>
            <person name="Ann P.J."/>
            <person name="Tsai J.N."/>
            <person name="Chen C.Y."/>
            <person name="Tzean S.S."/>
            <person name="Ota Y."/>
            <person name="Hattori T."/>
            <person name="Sahashi N."/>
            <person name="Liou R.F."/>
            <person name="Kikuchi T."/>
            <person name="Tsai I.J."/>
        </authorList>
    </citation>
    <scope>NUCLEOTIDE SEQUENCE [LARGE SCALE GENOMIC DNA]</scope>
    <source>
        <strain evidence="5 6">FFPRI411160</strain>
    </source>
</reference>
<dbReference type="SUPFAM" id="SSF51735">
    <property type="entry name" value="NAD(P)-binding Rossmann-fold domains"/>
    <property type="match status" value="1"/>
</dbReference>
<feature type="compositionally biased region" description="Basic and acidic residues" evidence="4">
    <location>
        <begin position="220"/>
        <end position="229"/>
    </location>
</feature>
<dbReference type="InParanoid" id="A0A286U6W4"/>
<dbReference type="PRINTS" id="PR00081">
    <property type="entry name" value="GDHRDH"/>
</dbReference>
<dbReference type="PANTHER" id="PTHR43976">
    <property type="entry name" value="SHORT CHAIN DEHYDROGENASE"/>
    <property type="match status" value="1"/>
</dbReference>
<accession>A0A286U6W4</accession>
<dbReference type="FunCoup" id="A0A286U6W4">
    <property type="interactions" value="275"/>
</dbReference>
<proteinExistence type="inferred from homology"/>
<dbReference type="Proteomes" id="UP000217199">
    <property type="component" value="Unassembled WGS sequence"/>
</dbReference>